<dbReference type="EMBL" id="SOEF01000063">
    <property type="protein sequence ID" value="TDX35414.1"/>
    <property type="molecule type" value="Genomic_DNA"/>
</dbReference>
<evidence type="ECO:0000313" key="4">
    <source>
        <dbReference type="Proteomes" id="UP000247389"/>
    </source>
</evidence>
<name>A0A1M7PME4_9FIRM</name>
<accession>A0A1M7PME4</accession>
<evidence type="ECO:0000313" key="3">
    <source>
        <dbReference type="EMBL" id="TDX35414.1"/>
    </source>
</evidence>
<dbReference type="InterPro" id="IPR027417">
    <property type="entry name" value="P-loop_NTPase"/>
</dbReference>
<reference evidence="2 4" key="1">
    <citation type="submission" date="2018-04" db="EMBL/GenBank/DDBJ databases">
        <title>Subsurface microbial communities from deep shales in Ohio and West Virginia, USA.</title>
        <authorList>
            <person name="Wrighton K."/>
        </authorList>
    </citation>
    <scope>NUCLEOTIDE SEQUENCE [LARGE SCALE GENOMIC DNA]</scope>
    <source>
        <strain evidence="3 5">DSMZ 11287</strain>
        <strain evidence="2 4">MSL28</strain>
    </source>
</reference>
<dbReference type="Gene3D" id="3.40.50.300">
    <property type="entry name" value="P-loop containing nucleotide triphosphate hydrolases"/>
    <property type="match status" value="1"/>
</dbReference>
<dbReference type="AlphaFoldDB" id="A0A1M7PME4"/>
<dbReference type="GO" id="GO:0006302">
    <property type="term" value="P:double-strand break repair"/>
    <property type="evidence" value="ECO:0007669"/>
    <property type="project" value="InterPro"/>
</dbReference>
<sequence>MLGIYGQNGSGKTAFIEALWILKMVLLGESLPGDIKDNIYQVCFQHNDSERIKGGDLAIALSEPTTVPERVLSTVKNVIENLNIVLKEIISDLTIKIKEYGEELDENEEEVYERTEKPRIARSFKTDRIK</sequence>
<dbReference type="GO" id="GO:0016887">
    <property type="term" value="F:ATP hydrolysis activity"/>
    <property type="evidence" value="ECO:0007669"/>
    <property type="project" value="InterPro"/>
</dbReference>
<comment type="caution">
    <text evidence="2">The sequence shown here is derived from an EMBL/GenBank/DDBJ whole genome shotgun (WGS) entry which is preliminary data.</text>
</comment>
<dbReference type="Proteomes" id="UP000295472">
    <property type="component" value="Unassembled WGS sequence"/>
</dbReference>
<organism evidence="2 4">
    <name type="scientific">Halanaerobium congolense</name>
    <dbReference type="NCBI Taxonomy" id="54121"/>
    <lineage>
        <taxon>Bacteria</taxon>
        <taxon>Bacillati</taxon>
        <taxon>Bacillota</taxon>
        <taxon>Clostridia</taxon>
        <taxon>Halanaerobiales</taxon>
        <taxon>Halanaerobiaceae</taxon>
        <taxon>Halanaerobium</taxon>
    </lineage>
</organism>
<evidence type="ECO:0000313" key="2">
    <source>
        <dbReference type="EMBL" id="PXV58886.1"/>
    </source>
</evidence>
<dbReference type="RefSeq" id="WP_073160922.1">
    <property type="nucleotide sequence ID" value="NZ_FRCV01000044.1"/>
</dbReference>
<evidence type="ECO:0000313" key="5">
    <source>
        <dbReference type="Proteomes" id="UP000295472"/>
    </source>
</evidence>
<dbReference type="SUPFAM" id="SSF52540">
    <property type="entry name" value="P-loop containing nucleoside triphosphate hydrolases"/>
    <property type="match status" value="1"/>
</dbReference>
<gene>
    <name evidence="3" type="ORF">C7954_1631</name>
    <name evidence="2" type="ORF">C8C78_1901</name>
</gene>
<feature type="domain" description="Rad50/SbcC-type AAA" evidence="1">
    <location>
        <begin position="4"/>
        <end position="125"/>
    </location>
</feature>
<dbReference type="OrthoDB" id="9809324at2"/>
<evidence type="ECO:0000259" key="1">
    <source>
        <dbReference type="Pfam" id="PF13476"/>
    </source>
</evidence>
<dbReference type="InterPro" id="IPR038729">
    <property type="entry name" value="Rad50/SbcC_AAA"/>
</dbReference>
<dbReference type="EMBL" id="QICM01000090">
    <property type="protein sequence ID" value="PXV58886.1"/>
    <property type="molecule type" value="Genomic_DNA"/>
</dbReference>
<protein>
    <recommendedName>
        <fullName evidence="1">Rad50/SbcC-type AAA domain-containing protein</fullName>
    </recommendedName>
</protein>
<dbReference type="GeneID" id="57014036"/>
<proteinExistence type="predicted"/>
<dbReference type="Pfam" id="PF13476">
    <property type="entry name" value="AAA_23"/>
    <property type="match status" value="1"/>
</dbReference>
<dbReference type="Proteomes" id="UP000247389">
    <property type="component" value="Unassembled WGS sequence"/>
</dbReference>